<accession>E4XJM3</accession>
<dbReference type="SMART" id="SM01224">
    <property type="entry name" value="G_gamma"/>
    <property type="match status" value="1"/>
</dbReference>
<protein>
    <recommendedName>
        <fullName evidence="1">G protein gamma domain-containing protein</fullName>
    </recommendedName>
</protein>
<dbReference type="OrthoDB" id="10005205at2759"/>
<proteinExistence type="predicted"/>
<evidence type="ECO:0000313" key="2">
    <source>
        <dbReference type="EMBL" id="CBY10666.1"/>
    </source>
</evidence>
<organism evidence="2 3">
    <name type="scientific">Oikopleura dioica</name>
    <name type="common">Tunicate</name>
    <dbReference type="NCBI Taxonomy" id="34765"/>
    <lineage>
        <taxon>Eukaryota</taxon>
        <taxon>Metazoa</taxon>
        <taxon>Chordata</taxon>
        <taxon>Tunicata</taxon>
        <taxon>Appendicularia</taxon>
        <taxon>Copelata</taxon>
        <taxon>Oikopleuridae</taxon>
        <taxon>Oikopleura</taxon>
    </lineage>
</organism>
<dbReference type="AlphaFoldDB" id="E4XJM3"/>
<dbReference type="SUPFAM" id="SSF48670">
    <property type="entry name" value="Transducin (heterotrimeric G protein), gamma chain"/>
    <property type="match status" value="1"/>
</dbReference>
<evidence type="ECO:0000313" key="3">
    <source>
        <dbReference type="Proteomes" id="UP000001307"/>
    </source>
</evidence>
<feature type="domain" description="G protein gamma" evidence="1">
    <location>
        <begin position="10"/>
        <end position="66"/>
    </location>
</feature>
<dbReference type="InterPro" id="IPR015898">
    <property type="entry name" value="G-protein_gamma-like_dom"/>
</dbReference>
<dbReference type="Gene3D" id="4.10.260.10">
    <property type="entry name" value="Transducin (heterotrimeric G protein), gamma chain"/>
    <property type="match status" value="1"/>
</dbReference>
<dbReference type="Proteomes" id="UP000001307">
    <property type="component" value="Unassembled WGS sequence"/>
</dbReference>
<name>E4XJM3_OIKDI</name>
<dbReference type="EMBL" id="FN653061">
    <property type="protein sequence ID" value="CBY10666.1"/>
    <property type="molecule type" value="Genomic_DNA"/>
</dbReference>
<dbReference type="InterPro" id="IPR036284">
    <property type="entry name" value="GGL_sf"/>
</dbReference>
<evidence type="ECO:0000259" key="1">
    <source>
        <dbReference type="PROSITE" id="PS50058"/>
    </source>
</evidence>
<keyword evidence="3" id="KW-1185">Reference proteome</keyword>
<sequence>MDQDEEPVITKAMIEDMEFQRDIERTLVSVAAEDLIAFIDAQYNQDFLMHQEGPNPFRKESSCVIS</sequence>
<dbReference type="Pfam" id="PF00631">
    <property type="entry name" value="G-gamma"/>
    <property type="match status" value="1"/>
</dbReference>
<dbReference type="GO" id="GO:0007186">
    <property type="term" value="P:G protein-coupled receptor signaling pathway"/>
    <property type="evidence" value="ECO:0007669"/>
    <property type="project" value="InterPro"/>
</dbReference>
<dbReference type="PROSITE" id="PS50058">
    <property type="entry name" value="G_PROTEIN_GAMMA"/>
    <property type="match status" value="1"/>
</dbReference>
<gene>
    <name evidence="2" type="ORF">GSOID_T00012822001</name>
</gene>
<dbReference type="InParanoid" id="E4XJM3"/>
<reference evidence="2 3" key="1">
    <citation type="journal article" date="2010" name="Science">
        <title>Plasticity of animal genome architecture unmasked by rapid evolution of a pelagic tunicate.</title>
        <authorList>
            <person name="Denoeud F."/>
            <person name="Henriet S."/>
            <person name="Mungpakdee S."/>
            <person name="Aury J.M."/>
            <person name="Da Silva C."/>
            <person name="Brinkmann H."/>
            <person name="Mikhaleva J."/>
            <person name="Olsen L.C."/>
            <person name="Jubin C."/>
            <person name="Canestro C."/>
            <person name="Bouquet J.M."/>
            <person name="Danks G."/>
            <person name="Poulain J."/>
            <person name="Campsteijn C."/>
            <person name="Adamski M."/>
            <person name="Cross I."/>
            <person name="Yadetie F."/>
            <person name="Muffato M."/>
            <person name="Louis A."/>
            <person name="Butcher S."/>
            <person name="Tsagkogeorga G."/>
            <person name="Konrad A."/>
            <person name="Singh S."/>
            <person name="Jensen M.F."/>
            <person name="Cong E.H."/>
            <person name="Eikeseth-Otteraa H."/>
            <person name="Noel B."/>
            <person name="Anthouard V."/>
            <person name="Porcel B.M."/>
            <person name="Kachouri-Lafond R."/>
            <person name="Nishino A."/>
            <person name="Ugolini M."/>
            <person name="Chourrout P."/>
            <person name="Nishida H."/>
            <person name="Aasland R."/>
            <person name="Huzurbazar S."/>
            <person name="Westhof E."/>
            <person name="Delsuc F."/>
            <person name="Lehrach H."/>
            <person name="Reinhardt R."/>
            <person name="Weissenbach J."/>
            <person name="Roy S.W."/>
            <person name="Artiguenave F."/>
            <person name="Postlethwait J.H."/>
            <person name="Manak J.R."/>
            <person name="Thompson E.M."/>
            <person name="Jaillon O."/>
            <person name="Du Pasquier L."/>
            <person name="Boudinot P."/>
            <person name="Liberles D.A."/>
            <person name="Volff J.N."/>
            <person name="Philippe H."/>
            <person name="Lenhard B."/>
            <person name="Roest Crollius H."/>
            <person name="Wincker P."/>
            <person name="Chourrout D."/>
        </authorList>
    </citation>
    <scope>NUCLEOTIDE SEQUENCE [LARGE SCALE GENOMIC DNA]</scope>
</reference>